<dbReference type="AlphaFoldDB" id="A0A9P4U6L5"/>
<sequence length="250" mass="27092">MTAAYRPYDGIHLGLEYYTIEQVNGTSSPDGQGSSPESTRNQDSGAWSRCQTTSTIRPTQSNTGVAEVQRLQLNVDHLDPRVIGACMPRDSPVSQRRQHNSMGIETMARGMGGRILRCRSRPSNDYPYGLAISIETSDALKETVAIRERIAFLADKLPISPQSDQGSRCFRIHLLGGSHQCTSNGALDDANLRKKALQTATRCVVVAAGVVPYWCENAKTTKQASPARTNLIDALARALIHPPASASSPT</sequence>
<keyword evidence="3" id="KW-1185">Reference proteome</keyword>
<name>A0A9P4U6L5_9PLEO</name>
<proteinExistence type="predicted"/>
<evidence type="ECO:0000313" key="2">
    <source>
        <dbReference type="EMBL" id="KAF2438263.1"/>
    </source>
</evidence>
<reference evidence="2" key="1">
    <citation type="journal article" date="2020" name="Stud. Mycol.">
        <title>101 Dothideomycetes genomes: a test case for predicting lifestyles and emergence of pathogens.</title>
        <authorList>
            <person name="Haridas S."/>
            <person name="Albert R."/>
            <person name="Binder M."/>
            <person name="Bloem J."/>
            <person name="Labutti K."/>
            <person name="Salamov A."/>
            <person name="Andreopoulos B."/>
            <person name="Baker S."/>
            <person name="Barry K."/>
            <person name="Bills G."/>
            <person name="Bluhm B."/>
            <person name="Cannon C."/>
            <person name="Castanera R."/>
            <person name="Culley D."/>
            <person name="Daum C."/>
            <person name="Ezra D."/>
            <person name="Gonzalez J."/>
            <person name="Henrissat B."/>
            <person name="Kuo A."/>
            <person name="Liang C."/>
            <person name="Lipzen A."/>
            <person name="Lutzoni F."/>
            <person name="Magnuson J."/>
            <person name="Mondo S."/>
            <person name="Nolan M."/>
            <person name="Ohm R."/>
            <person name="Pangilinan J."/>
            <person name="Park H.-J."/>
            <person name="Ramirez L."/>
            <person name="Alfaro M."/>
            <person name="Sun H."/>
            <person name="Tritt A."/>
            <person name="Yoshinaga Y."/>
            <person name="Zwiers L.-H."/>
            <person name="Turgeon B."/>
            <person name="Goodwin S."/>
            <person name="Spatafora J."/>
            <person name="Crous P."/>
            <person name="Grigoriev I."/>
        </authorList>
    </citation>
    <scope>NUCLEOTIDE SEQUENCE</scope>
    <source>
        <strain evidence="2">CBS 690.94</strain>
    </source>
</reference>
<dbReference type="Proteomes" id="UP000799764">
    <property type="component" value="Unassembled WGS sequence"/>
</dbReference>
<evidence type="ECO:0000256" key="1">
    <source>
        <dbReference type="SAM" id="MobiDB-lite"/>
    </source>
</evidence>
<accession>A0A9P4U6L5</accession>
<evidence type="ECO:0000313" key="3">
    <source>
        <dbReference type="Proteomes" id="UP000799764"/>
    </source>
</evidence>
<protein>
    <submittedName>
        <fullName evidence="2">Uncharacterized protein</fullName>
    </submittedName>
</protein>
<gene>
    <name evidence="2" type="ORF">P171DRAFT_449458</name>
</gene>
<dbReference type="EMBL" id="MU001513">
    <property type="protein sequence ID" value="KAF2438263.1"/>
    <property type="molecule type" value="Genomic_DNA"/>
</dbReference>
<organism evidence="2 3">
    <name type="scientific">Karstenula rhodostoma CBS 690.94</name>
    <dbReference type="NCBI Taxonomy" id="1392251"/>
    <lineage>
        <taxon>Eukaryota</taxon>
        <taxon>Fungi</taxon>
        <taxon>Dikarya</taxon>
        <taxon>Ascomycota</taxon>
        <taxon>Pezizomycotina</taxon>
        <taxon>Dothideomycetes</taxon>
        <taxon>Pleosporomycetidae</taxon>
        <taxon>Pleosporales</taxon>
        <taxon>Massarineae</taxon>
        <taxon>Didymosphaeriaceae</taxon>
        <taxon>Karstenula</taxon>
    </lineage>
</organism>
<comment type="caution">
    <text evidence="2">The sequence shown here is derived from an EMBL/GenBank/DDBJ whole genome shotgun (WGS) entry which is preliminary data.</text>
</comment>
<feature type="region of interest" description="Disordered" evidence="1">
    <location>
        <begin position="24"/>
        <end position="63"/>
    </location>
</feature>